<dbReference type="Proteomes" id="UP000035763">
    <property type="component" value="Unassembled WGS sequence"/>
</dbReference>
<dbReference type="EMBL" id="CAJA01000141">
    <property type="protein sequence ID" value="CCH73011.1"/>
    <property type="molecule type" value="Genomic_DNA"/>
</dbReference>
<evidence type="ECO:0000313" key="2">
    <source>
        <dbReference type="Proteomes" id="UP000035763"/>
    </source>
</evidence>
<dbReference type="AlphaFoldDB" id="W6JWB1"/>
<protein>
    <submittedName>
        <fullName evidence="1">TadE family protein</fullName>
    </submittedName>
</protein>
<accession>W6JWB1</accession>
<comment type="caution">
    <text evidence="1">The sequence shown here is derived from an EMBL/GenBank/DDBJ whole genome shotgun (WGS) entry which is preliminary data.</text>
</comment>
<dbReference type="NCBIfam" id="NF041390">
    <property type="entry name" value="TadE_Rv3655c"/>
    <property type="match status" value="1"/>
</dbReference>
<sequence>MTIELAFGMIVFALLLLLTLTAIATGLDHIRVSEASRVGARLAARSEPVSHVIAAAKDQAPDGSVVSVTGDGGSVVVTVRAPERAPFARLGWDVAAVARSVAPRELRP</sequence>
<organism evidence="1 2">
    <name type="scientific">Nostocoides australiense Ben110</name>
    <dbReference type="NCBI Taxonomy" id="1193182"/>
    <lineage>
        <taxon>Bacteria</taxon>
        <taxon>Bacillati</taxon>
        <taxon>Actinomycetota</taxon>
        <taxon>Actinomycetes</taxon>
        <taxon>Micrococcales</taxon>
        <taxon>Intrasporangiaceae</taxon>
        <taxon>Nostocoides</taxon>
    </lineage>
</organism>
<proteinExistence type="predicted"/>
<reference evidence="1 2" key="1">
    <citation type="journal article" date="2013" name="ISME J.">
        <title>A metabolic model for members of the genus Tetrasphaera involved in enhanced biological phosphorus removal.</title>
        <authorList>
            <person name="Kristiansen R."/>
            <person name="Nguyen H.T.T."/>
            <person name="Saunders A.M."/>
            <person name="Nielsen J.L."/>
            <person name="Wimmer R."/>
            <person name="Le V.Q."/>
            <person name="McIlroy S.J."/>
            <person name="Petrovski S."/>
            <person name="Seviour R.J."/>
            <person name="Calteau A."/>
            <person name="Nielsen K.L."/>
            <person name="Nielsen P.H."/>
        </authorList>
    </citation>
    <scope>NUCLEOTIDE SEQUENCE [LARGE SCALE GENOMIC DNA]</scope>
    <source>
        <strain evidence="1 2">Ben110</strain>
    </source>
</reference>
<dbReference type="STRING" id="1193182.BN11_2250004"/>
<dbReference type="InterPro" id="IPR049790">
    <property type="entry name" value="Rv3655c/TadE"/>
</dbReference>
<name>W6JWB1_9MICO</name>
<dbReference type="RefSeq" id="WP_048698477.1">
    <property type="nucleotide sequence ID" value="NZ_HG764815.1"/>
</dbReference>
<evidence type="ECO:0000313" key="1">
    <source>
        <dbReference type="EMBL" id="CCH73011.1"/>
    </source>
</evidence>
<keyword evidence="2" id="KW-1185">Reference proteome</keyword>
<gene>
    <name evidence="1" type="ORF">BN11_2250004</name>
</gene>